<protein>
    <submittedName>
        <fullName evidence="2">Uncharacterized protein</fullName>
    </submittedName>
</protein>
<feature type="region of interest" description="Disordered" evidence="1">
    <location>
        <begin position="57"/>
        <end position="82"/>
    </location>
</feature>
<evidence type="ECO:0000313" key="2">
    <source>
        <dbReference type="EMBL" id="TMS36076.1"/>
    </source>
</evidence>
<gene>
    <name evidence="2" type="ORF">L596_003334</name>
</gene>
<comment type="caution">
    <text evidence="2">The sequence shown here is derived from an EMBL/GenBank/DDBJ whole genome shotgun (WGS) entry which is preliminary data.</text>
</comment>
<dbReference type="Proteomes" id="UP000298663">
    <property type="component" value="Unassembled WGS sequence"/>
</dbReference>
<proteinExistence type="predicted"/>
<reference evidence="2 3" key="2">
    <citation type="journal article" date="2019" name="G3 (Bethesda)">
        <title>Hybrid Assembly of the Genome of the Entomopathogenic Nematode Steinernema carpocapsae Identifies the X-Chromosome.</title>
        <authorList>
            <person name="Serra L."/>
            <person name="Macchietto M."/>
            <person name="Macias-Munoz A."/>
            <person name="McGill C.J."/>
            <person name="Rodriguez I.M."/>
            <person name="Rodriguez B."/>
            <person name="Murad R."/>
            <person name="Mortazavi A."/>
        </authorList>
    </citation>
    <scope>NUCLEOTIDE SEQUENCE [LARGE SCALE GENOMIC DNA]</scope>
    <source>
        <strain evidence="2 3">ALL</strain>
    </source>
</reference>
<reference evidence="2 3" key="1">
    <citation type="journal article" date="2015" name="Genome Biol.">
        <title>Comparative genomics of Steinernema reveals deeply conserved gene regulatory networks.</title>
        <authorList>
            <person name="Dillman A.R."/>
            <person name="Macchietto M."/>
            <person name="Porter C.F."/>
            <person name="Rogers A."/>
            <person name="Williams B."/>
            <person name="Antoshechkin I."/>
            <person name="Lee M.M."/>
            <person name="Goodwin Z."/>
            <person name="Lu X."/>
            <person name="Lewis E.E."/>
            <person name="Goodrich-Blair H."/>
            <person name="Stock S.P."/>
            <person name="Adams B.J."/>
            <person name="Sternberg P.W."/>
            <person name="Mortazavi A."/>
        </authorList>
    </citation>
    <scope>NUCLEOTIDE SEQUENCE [LARGE SCALE GENOMIC DNA]</scope>
    <source>
        <strain evidence="2 3">ALL</strain>
    </source>
</reference>
<dbReference type="AlphaFoldDB" id="A0A4U8US87"/>
<name>A0A4U8US87_STECR</name>
<keyword evidence="3" id="KW-1185">Reference proteome</keyword>
<organism evidence="2 3">
    <name type="scientific">Steinernema carpocapsae</name>
    <name type="common">Entomopathogenic nematode</name>
    <dbReference type="NCBI Taxonomy" id="34508"/>
    <lineage>
        <taxon>Eukaryota</taxon>
        <taxon>Metazoa</taxon>
        <taxon>Ecdysozoa</taxon>
        <taxon>Nematoda</taxon>
        <taxon>Chromadorea</taxon>
        <taxon>Rhabditida</taxon>
        <taxon>Tylenchina</taxon>
        <taxon>Panagrolaimomorpha</taxon>
        <taxon>Strongyloidoidea</taxon>
        <taxon>Steinernematidae</taxon>
        <taxon>Steinernema</taxon>
    </lineage>
</organism>
<dbReference type="EMBL" id="AZBU02000001">
    <property type="protein sequence ID" value="TMS36076.1"/>
    <property type="molecule type" value="Genomic_DNA"/>
</dbReference>
<sequence>MGATPAQAQVPLTPASSAGYASVESAKKSNSDIMALFESSSQSTVSNNLSSLSGLNLSMSSTPNLQAHPAHGGYNSSMNQMNNLGFGQNTAAQFAAASSFSSKSMASTPSAGTGDLFADLTAQVKAKPASSNPNFDFDFGSLNLGPSNPSQSTKSVWD</sequence>
<feature type="region of interest" description="Disordered" evidence="1">
    <location>
        <begin position="1"/>
        <end position="23"/>
    </location>
</feature>
<evidence type="ECO:0000313" key="3">
    <source>
        <dbReference type="Proteomes" id="UP000298663"/>
    </source>
</evidence>
<accession>A0A4U8US87</accession>
<feature type="compositionally biased region" description="Polar residues" evidence="1">
    <location>
        <begin position="144"/>
        <end position="158"/>
    </location>
</feature>
<evidence type="ECO:0000256" key="1">
    <source>
        <dbReference type="SAM" id="MobiDB-lite"/>
    </source>
</evidence>
<feature type="region of interest" description="Disordered" evidence="1">
    <location>
        <begin position="128"/>
        <end position="158"/>
    </location>
</feature>